<dbReference type="Proteomes" id="UP000036681">
    <property type="component" value="Unplaced"/>
</dbReference>
<name>A0A0M3IPV4_ASCLU</name>
<dbReference type="WBParaSite" id="ALUE_0002078201-mRNA-1">
    <property type="protein sequence ID" value="ALUE_0002078201-mRNA-1"/>
    <property type="gene ID" value="ALUE_0002078201"/>
</dbReference>
<reference evidence="3" key="1">
    <citation type="submission" date="2017-02" db="UniProtKB">
        <authorList>
            <consortium name="WormBaseParasite"/>
        </authorList>
    </citation>
    <scope>IDENTIFICATION</scope>
</reference>
<accession>A0A0M3IPV4</accession>
<proteinExistence type="predicted"/>
<evidence type="ECO:0000313" key="2">
    <source>
        <dbReference type="Proteomes" id="UP000036681"/>
    </source>
</evidence>
<organism evidence="2 3">
    <name type="scientific">Ascaris lumbricoides</name>
    <name type="common">Giant roundworm</name>
    <dbReference type="NCBI Taxonomy" id="6252"/>
    <lineage>
        <taxon>Eukaryota</taxon>
        <taxon>Metazoa</taxon>
        <taxon>Ecdysozoa</taxon>
        <taxon>Nematoda</taxon>
        <taxon>Chromadorea</taxon>
        <taxon>Rhabditida</taxon>
        <taxon>Spirurina</taxon>
        <taxon>Ascaridomorpha</taxon>
        <taxon>Ascaridoidea</taxon>
        <taxon>Ascarididae</taxon>
        <taxon>Ascaris</taxon>
    </lineage>
</organism>
<evidence type="ECO:0000256" key="1">
    <source>
        <dbReference type="SAM" id="MobiDB-lite"/>
    </source>
</evidence>
<protein>
    <submittedName>
        <fullName evidence="3">Uncharacterized protein</fullName>
    </submittedName>
</protein>
<feature type="region of interest" description="Disordered" evidence="1">
    <location>
        <begin position="35"/>
        <end position="62"/>
    </location>
</feature>
<sequence>MLDSDNMKGRKYYLDNSLVDFTWIFYRTSEASIKREREREGGREGRERGSNFNDENRFIRFH</sequence>
<keyword evidence="2" id="KW-1185">Reference proteome</keyword>
<dbReference type="AlphaFoldDB" id="A0A0M3IPV4"/>
<evidence type="ECO:0000313" key="3">
    <source>
        <dbReference type="WBParaSite" id="ALUE_0002078201-mRNA-1"/>
    </source>
</evidence>